<evidence type="ECO:0000313" key="3">
    <source>
        <dbReference type="Proteomes" id="UP000076858"/>
    </source>
</evidence>
<organism evidence="2 3">
    <name type="scientific">Daphnia magna</name>
    <dbReference type="NCBI Taxonomy" id="35525"/>
    <lineage>
        <taxon>Eukaryota</taxon>
        <taxon>Metazoa</taxon>
        <taxon>Ecdysozoa</taxon>
        <taxon>Arthropoda</taxon>
        <taxon>Crustacea</taxon>
        <taxon>Branchiopoda</taxon>
        <taxon>Diplostraca</taxon>
        <taxon>Cladocera</taxon>
        <taxon>Anomopoda</taxon>
        <taxon>Daphniidae</taxon>
        <taxon>Daphnia</taxon>
    </lineage>
</organism>
<evidence type="ECO:0000313" key="2">
    <source>
        <dbReference type="EMBL" id="KZS18791.1"/>
    </source>
</evidence>
<sequence length="74" mass="9036">MRNAAVAMRMEKLYKLRLKVIRLVIYTHVNKLTRLNIWFVMFAEKVGQESQQRQKTKKTNKRIKTKTKHKYNEK</sequence>
<comment type="caution">
    <text evidence="2">The sequence shown here is derived from an EMBL/GenBank/DDBJ whole genome shotgun (WGS) entry which is preliminary data.</text>
</comment>
<reference evidence="2 3" key="1">
    <citation type="submission" date="2016-03" db="EMBL/GenBank/DDBJ databases">
        <title>EvidentialGene: Evidence-directed Construction of Genes on Genomes.</title>
        <authorList>
            <person name="Gilbert D.G."/>
            <person name="Choi J.-H."/>
            <person name="Mockaitis K."/>
            <person name="Colbourne J."/>
            <person name="Pfrender M."/>
        </authorList>
    </citation>
    <scope>NUCLEOTIDE SEQUENCE [LARGE SCALE GENOMIC DNA]</scope>
    <source>
        <strain evidence="2 3">Xinb3</strain>
        <tissue evidence="2">Complete organism</tissue>
    </source>
</reference>
<feature type="region of interest" description="Disordered" evidence="1">
    <location>
        <begin position="47"/>
        <end position="74"/>
    </location>
</feature>
<proteinExistence type="predicted"/>
<gene>
    <name evidence="2" type="ORF">APZ42_015415</name>
</gene>
<accession>A0A162PF07</accession>
<evidence type="ECO:0000256" key="1">
    <source>
        <dbReference type="SAM" id="MobiDB-lite"/>
    </source>
</evidence>
<feature type="compositionally biased region" description="Basic residues" evidence="1">
    <location>
        <begin position="54"/>
        <end position="74"/>
    </location>
</feature>
<keyword evidence="3" id="KW-1185">Reference proteome</keyword>
<dbReference type="EMBL" id="LRGB01000512">
    <property type="protein sequence ID" value="KZS18791.1"/>
    <property type="molecule type" value="Genomic_DNA"/>
</dbReference>
<dbReference type="AlphaFoldDB" id="A0A162PF07"/>
<protein>
    <submittedName>
        <fullName evidence="2">Uncharacterized protein</fullName>
    </submittedName>
</protein>
<name>A0A162PF07_9CRUS</name>
<dbReference type="Proteomes" id="UP000076858">
    <property type="component" value="Unassembled WGS sequence"/>
</dbReference>